<gene>
    <name evidence="2" type="ORF">L3X38_016367</name>
</gene>
<organism evidence="2 3">
    <name type="scientific">Prunus dulcis</name>
    <name type="common">Almond</name>
    <name type="synonym">Amygdalus dulcis</name>
    <dbReference type="NCBI Taxonomy" id="3755"/>
    <lineage>
        <taxon>Eukaryota</taxon>
        <taxon>Viridiplantae</taxon>
        <taxon>Streptophyta</taxon>
        <taxon>Embryophyta</taxon>
        <taxon>Tracheophyta</taxon>
        <taxon>Spermatophyta</taxon>
        <taxon>Magnoliopsida</taxon>
        <taxon>eudicotyledons</taxon>
        <taxon>Gunneridae</taxon>
        <taxon>Pentapetalae</taxon>
        <taxon>rosids</taxon>
        <taxon>fabids</taxon>
        <taxon>Rosales</taxon>
        <taxon>Rosaceae</taxon>
        <taxon>Amygdaloideae</taxon>
        <taxon>Amygdaleae</taxon>
        <taxon>Prunus</taxon>
    </lineage>
</organism>
<dbReference type="EMBL" id="JAJFAZ020000003">
    <property type="protein sequence ID" value="KAI5337098.1"/>
    <property type="molecule type" value="Genomic_DNA"/>
</dbReference>
<evidence type="ECO:0000313" key="2">
    <source>
        <dbReference type="EMBL" id="KAI5337098.1"/>
    </source>
</evidence>
<dbReference type="Proteomes" id="UP001054821">
    <property type="component" value="Chromosome 3"/>
</dbReference>
<feature type="compositionally biased region" description="Basic and acidic residues" evidence="1">
    <location>
        <begin position="129"/>
        <end position="142"/>
    </location>
</feature>
<evidence type="ECO:0000313" key="3">
    <source>
        <dbReference type="Proteomes" id="UP001054821"/>
    </source>
</evidence>
<feature type="region of interest" description="Disordered" evidence="1">
    <location>
        <begin position="90"/>
        <end position="142"/>
    </location>
</feature>
<proteinExistence type="predicted"/>
<dbReference type="AlphaFoldDB" id="A0AAD4W594"/>
<comment type="caution">
    <text evidence="2">The sequence shown here is derived from an EMBL/GenBank/DDBJ whole genome shotgun (WGS) entry which is preliminary data.</text>
</comment>
<keyword evidence="3" id="KW-1185">Reference proteome</keyword>
<accession>A0AAD4W594</accession>
<evidence type="ECO:0000256" key="1">
    <source>
        <dbReference type="SAM" id="MobiDB-lite"/>
    </source>
</evidence>
<sequence length="142" mass="16242">MTLLIQKDSNIPNDTPIWRLLKALESLERPPPPCRSVAFPHRPTGGLGLFICCLEASDYYHIFFILHLSLGNVTVIPLKIWEIVQREPKGIQRPKSRMKSSLANPAAVRHHPYSNNHEASRQHHVGQKPFRERSVRMAKHGD</sequence>
<name>A0AAD4W594_PRUDU</name>
<protein>
    <submittedName>
        <fullName evidence="2">Uncharacterized protein</fullName>
    </submittedName>
</protein>
<reference evidence="2 3" key="1">
    <citation type="journal article" date="2022" name="G3 (Bethesda)">
        <title>Whole-genome sequence and methylome profiling of the almond [Prunus dulcis (Mill.) D.A. Webb] cultivar 'Nonpareil'.</title>
        <authorList>
            <person name="D'Amico-Willman K.M."/>
            <person name="Ouma W.Z."/>
            <person name="Meulia T."/>
            <person name="Sideli G.M."/>
            <person name="Gradziel T.M."/>
            <person name="Fresnedo-Ramirez J."/>
        </authorList>
    </citation>
    <scope>NUCLEOTIDE SEQUENCE [LARGE SCALE GENOMIC DNA]</scope>
    <source>
        <strain evidence="2">Clone GOH B32 T37-40</strain>
    </source>
</reference>